<dbReference type="SUPFAM" id="SSF88659">
    <property type="entry name" value="Sigma3 and sigma4 domains of RNA polymerase sigma factors"/>
    <property type="match status" value="1"/>
</dbReference>
<evidence type="ECO:0000313" key="3">
    <source>
        <dbReference type="EMBL" id="VDS03878.1"/>
    </source>
</evidence>
<proteinExistence type="predicted"/>
<dbReference type="InterPro" id="IPR011260">
    <property type="entry name" value="RNAP_asu_C"/>
</dbReference>
<dbReference type="Gene3D" id="1.10.150.20">
    <property type="entry name" value="5' to 3' exonuclease, C-terminal subdomain"/>
    <property type="match status" value="1"/>
</dbReference>
<dbReference type="Gene3D" id="1.10.10.10">
    <property type="entry name" value="Winged helix-like DNA-binding domain superfamily/Winged helix DNA-binding domain"/>
    <property type="match status" value="1"/>
</dbReference>
<dbReference type="PANTHER" id="PTHR30603">
    <property type="entry name" value="RNA POLYMERASE SIGMA FACTOR RPO"/>
    <property type="match status" value="1"/>
</dbReference>
<feature type="domain" description="RNA polymerase sigma-70" evidence="2">
    <location>
        <begin position="339"/>
        <end position="365"/>
    </location>
</feature>
<evidence type="ECO:0000256" key="1">
    <source>
        <dbReference type="SAM" id="MobiDB-lite"/>
    </source>
</evidence>
<dbReference type="Proteomes" id="UP000268844">
    <property type="component" value="Unassembled WGS sequence"/>
</dbReference>
<accession>A0A3S4DP18</accession>
<sequence>MATPLRAFLITHSGSEWGVTVHREFEDFLETWKRRSDYDRTVGVLHIGFSRPPSREFDSFLEIGKGRLLITAAAKFALPEGYTASTGALGHVGDMPIYLGIRGWGYEVSEDALPKVAPESALVVGPVIGWLKTYLEAQPDDADLLAKHSIFDDQSYFDHEAQLPWQVRRVLGISRFNALLSGERNDPCNVARACPPWMLARRFDTIEIPVRVTNVFTSMDIETVGDLSGLTLSELLDTRNFGRKSAAELLVALSNALDEGPVGTESYVARHTHPLLDEQFPGRRTVGAKPEDRQYGDGPTVKAQYGTLIEAIQSSLQRFEERQREIVVRRMGLGQPSETLQELGERFGVTRERIRQIEAKVLGKITKRETWDDQLTAKLAELTKERSMPLPLHGIEGADPWFAGMGAEGKALAYLLENMSEGSAEVIEIDGTQYVGALTQQEWDEAATGARRLLGSGIDHRWTEEHCRTLVKALLPERCSEFRALLWEQATAQAHFIERDGEFVLARYGKSAEDYVFAILAASQQPLHYSEIPPLVVAKFDREIDIRRAHNAAANVGFLFNRGTYGLDQHVPVAPETMTLLAEEAYQIIAEGPPGRQWHTAELTAELAERDVAGATEVDKYLLDIALRRLGGLERLGRLVWAFDSGTGQEDTYRIDIRQAIVVALQEAGAPLRTDEVRKRVMESRGVDKLFQIFVTDPVIRVAPGLWGLNDRDLPIKRHEQARFLNALVDLVRQRGSGVHYTELERSAAMKSWGLSVTAFFSLATFDPRLRVSTGRYLYLHEWGGPRRESLGQALRAVMLEGGQPLSMAEITELVERRLGRSVERVAVSSQLQVAEAAYDPADGRWSLATSNTLEPDMEPEDETYSAEQKIWTDQRID</sequence>
<dbReference type="InterPro" id="IPR000943">
    <property type="entry name" value="RNA_pol_sigma70"/>
</dbReference>
<evidence type="ECO:0000259" key="2">
    <source>
        <dbReference type="PROSITE" id="PS00716"/>
    </source>
</evidence>
<dbReference type="AlphaFoldDB" id="A0A3S4DP18"/>
<dbReference type="PRINTS" id="PR00046">
    <property type="entry name" value="SIGMA70FCT"/>
</dbReference>
<dbReference type="PANTHER" id="PTHR30603:SF47">
    <property type="entry name" value="RNA POLYMERASE SIGMA FACTOR SIGD, CHLOROPLASTIC"/>
    <property type="match status" value="1"/>
</dbReference>
<dbReference type="Pfam" id="PF04545">
    <property type="entry name" value="Sigma70_r4"/>
    <property type="match status" value="1"/>
</dbReference>
<protein>
    <submittedName>
        <fullName evidence="3">RNA polymerase principal sigma factor HrdA</fullName>
    </submittedName>
</protein>
<feature type="region of interest" description="Disordered" evidence="1">
    <location>
        <begin position="852"/>
        <end position="878"/>
    </location>
</feature>
<dbReference type="GO" id="GO:0003899">
    <property type="term" value="F:DNA-directed RNA polymerase activity"/>
    <property type="evidence" value="ECO:0007669"/>
    <property type="project" value="InterPro"/>
</dbReference>
<dbReference type="CDD" id="cd06171">
    <property type="entry name" value="Sigma70_r4"/>
    <property type="match status" value="1"/>
</dbReference>
<dbReference type="SUPFAM" id="SSF47789">
    <property type="entry name" value="C-terminal domain of RNA polymerase alpha subunit"/>
    <property type="match status" value="1"/>
</dbReference>
<dbReference type="GO" id="GO:0003700">
    <property type="term" value="F:DNA-binding transcription factor activity"/>
    <property type="evidence" value="ECO:0007669"/>
    <property type="project" value="InterPro"/>
</dbReference>
<dbReference type="InterPro" id="IPR007630">
    <property type="entry name" value="RNA_pol_sigma70_r4"/>
</dbReference>
<dbReference type="InterPro" id="IPR036388">
    <property type="entry name" value="WH-like_DNA-bd_sf"/>
</dbReference>
<evidence type="ECO:0000313" key="4">
    <source>
        <dbReference type="Proteomes" id="UP000268844"/>
    </source>
</evidence>
<dbReference type="GO" id="GO:0006352">
    <property type="term" value="P:DNA-templated transcription initiation"/>
    <property type="evidence" value="ECO:0007669"/>
    <property type="project" value="InterPro"/>
</dbReference>
<dbReference type="InterPro" id="IPR013324">
    <property type="entry name" value="RNA_pol_sigma_r3/r4-like"/>
</dbReference>
<gene>
    <name evidence="3" type="primary">hrdA</name>
    <name evidence="3" type="ORF">DEVEQU_01007</name>
</gene>
<keyword evidence="4" id="KW-1185">Reference proteome</keyword>
<dbReference type="InterPro" id="IPR050239">
    <property type="entry name" value="Sigma-70_RNA_pol_init_factors"/>
</dbReference>
<feature type="compositionally biased region" description="Acidic residues" evidence="1">
    <location>
        <begin position="856"/>
        <end position="865"/>
    </location>
</feature>
<name>A0A3S4DP18_9HYPH</name>
<organism evidence="3 4">
    <name type="scientific">Devosia equisanguinis</name>
    <dbReference type="NCBI Taxonomy" id="2490941"/>
    <lineage>
        <taxon>Bacteria</taxon>
        <taxon>Pseudomonadati</taxon>
        <taxon>Pseudomonadota</taxon>
        <taxon>Alphaproteobacteria</taxon>
        <taxon>Hyphomicrobiales</taxon>
        <taxon>Devosiaceae</taxon>
        <taxon>Devosia</taxon>
    </lineage>
</organism>
<dbReference type="PROSITE" id="PS00716">
    <property type="entry name" value="SIGMA70_2"/>
    <property type="match status" value="1"/>
</dbReference>
<dbReference type="GO" id="GO:0003677">
    <property type="term" value="F:DNA binding"/>
    <property type="evidence" value="ECO:0007669"/>
    <property type="project" value="InterPro"/>
</dbReference>
<dbReference type="Pfam" id="PF03118">
    <property type="entry name" value="RNA_pol_A_CTD"/>
    <property type="match status" value="1"/>
</dbReference>
<reference evidence="3 4" key="1">
    <citation type="submission" date="2018-12" db="EMBL/GenBank/DDBJ databases">
        <authorList>
            <person name="Criscuolo A."/>
        </authorList>
    </citation>
    <scope>NUCLEOTIDE SEQUENCE [LARGE SCALE GENOMIC DNA]</scope>
    <source>
        <strain evidence="3">ACIP1116281</strain>
    </source>
</reference>
<dbReference type="RefSeq" id="WP_329601443.1">
    <property type="nucleotide sequence ID" value="NZ_JBHTMH010000001.1"/>
</dbReference>
<dbReference type="EMBL" id="UZWD01000017">
    <property type="protein sequence ID" value="VDS03878.1"/>
    <property type="molecule type" value="Genomic_DNA"/>
</dbReference>